<gene>
    <name evidence="4" type="ORF">E0Z10_g5245</name>
</gene>
<feature type="chain" id="PRO_5021189335" description="Glucose-methanol-choline oxidoreductase N-terminal domain-containing protein" evidence="2">
    <location>
        <begin position="20"/>
        <end position="738"/>
    </location>
</feature>
<evidence type="ECO:0000313" key="5">
    <source>
        <dbReference type="Proteomes" id="UP000297716"/>
    </source>
</evidence>
<dbReference type="PANTHER" id="PTHR11552:SF100">
    <property type="entry name" value="DEHYDROGENASE, PUTATIVE (AFU_ORTHOLOGUE AFUA_5G00630)-RELATED"/>
    <property type="match status" value="1"/>
</dbReference>
<comment type="similarity">
    <text evidence="1">Belongs to the GMC oxidoreductase family.</text>
</comment>
<organism evidence="4 5">
    <name type="scientific">Xylaria hypoxylon</name>
    <dbReference type="NCBI Taxonomy" id="37992"/>
    <lineage>
        <taxon>Eukaryota</taxon>
        <taxon>Fungi</taxon>
        <taxon>Dikarya</taxon>
        <taxon>Ascomycota</taxon>
        <taxon>Pezizomycotina</taxon>
        <taxon>Sordariomycetes</taxon>
        <taxon>Xylariomycetidae</taxon>
        <taxon>Xylariales</taxon>
        <taxon>Xylariaceae</taxon>
        <taxon>Xylaria</taxon>
    </lineage>
</organism>
<dbReference type="InterPro" id="IPR012132">
    <property type="entry name" value="GMC_OxRdtase"/>
</dbReference>
<dbReference type="InterPro" id="IPR000172">
    <property type="entry name" value="GMC_OxRdtase_N"/>
</dbReference>
<dbReference type="EMBL" id="SKBN01000091">
    <property type="protein sequence ID" value="TGJ83539.1"/>
    <property type="molecule type" value="Genomic_DNA"/>
</dbReference>
<feature type="signal peptide" evidence="2">
    <location>
        <begin position="1"/>
        <end position="19"/>
    </location>
</feature>
<feature type="domain" description="Glucose-methanol-choline oxidoreductase N-terminal" evidence="3">
    <location>
        <begin position="420"/>
        <end position="434"/>
    </location>
</feature>
<protein>
    <recommendedName>
        <fullName evidence="3">Glucose-methanol-choline oxidoreductase N-terminal domain-containing protein</fullName>
    </recommendedName>
</protein>
<keyword evidence="2" id="KW-0732">Signal</keyword>
<dbReference type="Pfam" id="PF05199">
    <property type="entry name" value="GMC_oxred_C"/>
    <property type="match status" value="1"/>
</dbReference>
<dbReference type="Proteomes" id="UP000297716">
    <property type="component" value="Unassembled WGS sequence"/>
</dbReference>
<proteinExistence type="inferred from homology"/>
<evidence type="ECO:0000256" key="2">
    <source>
        <dbReference type="SAM" id="SignalP"/>
    </source>
</evidence>
<dbReference type="AlphaFoldDB" id="A0A4Z0YGT2"/>
<dbReference type="Gene3D" id="3.50.50.60">
    <property type="entry name" value="FAD/NAD(P)-binding domain"/>
    <property type="match status" value="2"/>
</dbReference>
<comment type="caution">
    <text evidence="4">The sequence shown here is derived from an EMBL/GenBank/DDBJ whole genome shotgun (WGS) entry which is preliminary data.</text>
</comment>
<name>A0A4Z0YGT2_9PEZI</name>
<dbReference type="STRING" id="37992.A0A4Z0YGT2"/>
<dbReference type="SUPFAM" id="SSF54373">
    <property type="entry name" value="FAD-linked reductases, C-terminal domain"/>
    <property type="match status" value="1"/>
</dbReference>
<dbReference type="PROSITE" id="PS00624">
    <property type="entry name" value="GMC_OXRED_2"/>
    <property type="match status" value="1"/>
</dbReference>
<dbReference type="InterPro" id="IPR036188">
    <property type="entry name" value="FAD/NAD-bd_sf"/>
</dbReference>
<keyword evidence="5" id="KW-1185">Reference proteome</keyword>
<dbReference type="OrthoDB" id="269227at2759"/>
<evidence type="ECO:0000313" key="4">
    <source>
        <dbReference type="EMBL" id="TGJ83539.1"/>
    </source>
</evidence>
<sequence>MKSFSYLALLSAIAPCALAGSGVDGVDVLIDIIQPQNSYPQTSDKLIPIAKPAKAEYEYVIIGSGPGGAPLAANLAIAGHSVLLIDAGGDFGHLRERESPALANPSSERNEVSWGFFTHHYENEERALKDRKLTWLTPDGKFYSGQNAPEGSTVLGNFYPRYGGLGGCAEHNALVALLPSKNDWDTIKNVTGDASWDNTAMRKYLKKVEKVEYPLPEGTEGSHGHDGYLSMAINPAGIPAQDVKLMSVFAGAAKAFGVDNSALTAALNGAVSYAQENSIDYETGLLPLNLTTAMQDAMADMLVWDMNNDDPDRDTKKAFGRLPQHMDSKNFRRSTPRDYVYDTYAAKTANGKRKYKLDVALHTLATKVLFDTTGAKPKAVGVDYLFGESLYRADPRAIHTEDGGVPGTVKATKEVIVAGGAFNSPQILKLSGVGPKEELESFGIPVVLDLPGVGENLQDRLETSVNAEFPTNFTRILSCYYLAADGDPCWAQYVDADNTAAEKGTYASNGVVMGSFFTSSYSDDGEHDLWIGGFPALFNGFYPGYSSNAATVANKNWWSWLVLKAHTRNNAGTVKLASTNPRDTPVITFHNTYEGQTKEEADKDIGALREGMRMAVSFFENIPAIDGAASVFWPPKEVRDNDESLDEWIVEEAWGHHASCSNKIGADDDKMAVLDSKFRVRGTKGLRVVDASAFPRIPGIFPVLPIMMMAEKATEDILGAKNPGHCKPRKNKNKNKLY</sequence>
<dbReference type="SUPFAM" id="SSF51905">
    <property type="entry name" value="FAD/NAD(P)-binding domain"/>
    <property type="match status" value="1"/>
</dbReference>
<evidence type="ECO:0000259" key="3">
    <source>
        <dbReference type="PROSITE" id="PS00624"/>
    </source>
</evidence>
<dbReference type="GO" id="GO:0016614">
    <property type="term" value="F:oxidoreductase activity, acting on CH-OH group of donors"/>
    <property type="evidence" value="ECO:0007669"/>
    <property type="project" value="InterPro"/>
</dbReference>
<accession>A0A4Z0YGT2</accession>
<dbReference type="InterPro" id="IPR007867">
    <property type="entry name" value="GMC_OxRtase_C"/>
</dbReference>
<dbReference type="Pfam" id="PF00732">
    <property type="entry name" value="GMC_oxred_N"/>
    <property type="match status" value="1"/>
</dbReference>
<evidence type="ECO:0000256" key="1">
    <source>
        <dbReference type="ARBA" id="ARBA00010790"/>
    </source>
</evidence>
<reference evidence="4 5" key="1">
    <citation type="submission" date="2019-03" db="EMBL/GenBank/DDBJ databases">
        <title>Draft genome sequence of Xylaria hypoxylon DSM 108379, a ubiquitous saprotrophic-parasitic fungi on hardwood.</title>
        <authorList>
            <person name="Buettner E."/>
            <person name="Leonhardt S."/>
            <person name="Gebauer A.M."/>
            <person name="Liers C."/>
            <person name="Hofrichter M."/>
            <person name="Kellner H."/>
        </authorList>
    </citation>
    <scope>NUCLEOTIDE SEQUENCE [LARGE SCALE GENOMIC DNA]</scope>
    <source>
        <strain evidence="4 5">DSM 108379</strain>
    </source>
</reference>
<dbReference type="GO" id="GO:0050660">
    <property type="term" value="F:flavin adenine dinucleotide binding"/>
    <property type="evidence" value="ECO:0007669"/>
    <property type="project" value="InterPro"/>
</dbReference>
<dbReference type="PANTHER" id="PTHR11552">
    <property type="entry name" value="GLUCOSE-METHANOL-CHOLINE GMC OXIDOREDUCTASE"/>
    <property type="match status" value="1"/>
</dbReference>